<evidence type="ECO:0000313" key="2">
    <source>
        <dbReference type="EMBL" id="KKR77925.1"/>
    </source>
</evidence>
<dbReference type="PROSITE" id="PS51257">
    <property type="entry name" value="PROKAR_LIPOPROTEIN"/>
    <property type="match status" value="1"/>
</dbReference>
<dbReference type="EMBL" id="LBZV01000007">
    <property type="protein sequence ID" value="KKR77925.1"/>
    <property type="molecule type" value="Genomic_DNA"/>
</dbReference>
<dbReference type="AlphaFoldDB" id="A0A0G0W0Q6"/>
<feature type="chain" id="PRO_5002534986" description="Lipoprotein" evidence="1">
    <location>
        <begin position="23"/>
        <end position="136"/>
    </location>
</feature>
<feature type="signal peptide" evidence="1">
    <location>
        <begin position="1"/>
        <end position="22"/>
    </location>
</feature>
<dbReference type="Proteomes" id="UP000034292">
    <property type="component" value="Unassembled WGS sequence"/>
</dbReference>
<evidence type="ECO:0008006" key="4">
    <source>
        <dbReference type="Google" id="ProtNLM"/>
    </source>
</evidence>
<protein>
    <recommendedName>
        <fullName evidence="4">Lipoprotein</fullName>
    </recommendedName>
</protein>
<reference evidence="2 3" key="1">
    <citation type="journal article" date="2015" name="Nature">
        <title>rRNA introns, odd ribosomes, and small enigmatic genomes across a large radiation of phyla.</title>
        <authorList>
            <person name="Brown C.T."/>
            <person name="Hug L.A."/>
            <person name="Thomas B.C."/>
            <person name="Sharon I."/>
            <person name="Castelle C.J."/>
            <person name="Singh A."/>
            <person name="Wilkins M.J."/>
            <person name="Williams K.H."/>
            <person name="Banfield J.F."/>
        </authorList>
    </citation>
    <scope>NUCLEOTIDE SEQUENCE [LARGE SCALE GENOMIC DNA]</scope>
</reference>
<proteinExistence type="predicted"/>
<dbReference type="STRING" id="1618408.UU23_C0007G0003"/>
<evidence type="ECO:0000256" key="1">
    <source>
        <dbReference type="SAM" id="SignalP"/>
    </source>
</evidence>
<comment type="caution">
    <text evidence="2">The sequence shown here is derived from an EMBL/GenBank/DDBJ whole genome shotgun (WGS) entry which is preliminary data.</text>
</comment>
<evidence type="ECO:0000313" key="3">
    <source>
        <dbReference type="Proteomes" id="UP000034292"/>
    </source>
</evidence>
<keyword evidence="1" id="KW-0732">Signal</keyword>
<name>A0A0G0W0Q6_9BACT</name>
<accession>A0A0G0W0Q6</accession>
<organism evidence="2 3">
    <name type="scientific">Candidatus Curtissbacteria bacterium GW2011_GWA1_40_9</name>
    <dbReference type="NCBI Taxonomy" id="1618408"/>
    <lineage>
        <taxon>Bacteria</taxon>
        <taxon>Candidatus Curtissiibacteriota</taxon>
    </lineage>
</organism>
<gene>
    <name evidence="2" type="ORF">UU23_C0007G0003</name>
</gene>
<sequence>MKKALLIIALGFLLSGCFPGLSNPGKRAADQPGDFLKGRVAKGFPDLPLYPEAKLAESYGDSESYGASAYTKDEIDKVVKFYDLNLNALGWESTFVQDSSARYTFEIKNQGQRGWVIINTAVDGKTVAITFSVTKR</sequence>